<evidence type="ECO:0000313" key="3">
    <source>
        <dbReference type="EMBL" id="RSR41934.1"/>
    </source>
</evidence>
<dbReference type="GO" id="GO:0044550">
    <property type="term" value="P:secondary metabolite biosynthetic process"/>
    <property type="evidence" value="ECO:0007669"/>
    <property type="project" value="TreeGrafter"/>
</dbReference>
<reference evidence="3 4" key="1">
    <citation type="submission" date="2018-10" db="EMBL/GenBank/DDBJ databases">
        <title>GWAS and RNA-Seq identify cryptic mechanisms of antimicrobial resistance in Acinetobacter baumannii.</title>
        <authorList>
            <person name="Sahl J.W."/>
        </authorList>
    </citation>
    <scope>NUCLEOTIDE SEQUENCE [LARGE SCALE GENOMIC DNA]</scope>
    <source>
        <strain evidence="3 4">TG28175</strain>
    </source>
</reference>
<dbReference type="GO" id="GO:0016874">
    <property type="term" value="F:ligase activity"/>
    <property type="evidence" value="ECO:0007669"/>
    <property type="project" value="UniProtKB-KW"/>
</dbReference>
<dbReference type="SUPFAM" id="SSF52777">
    <property type="entry name" value="CoA-dependent acyltransferases"/>
    <property type="match status" value="2"/>
</dbReference>
<gene>
    <name evidence="3" type="primary">basD</name>
    <name evidence="3" type="ORF">EA686_21425</name>
</gene>
<evidence type="ECO:0000256" key="1">
    <source>
        <dbReference type="ARBA" id="ARBA00022598"/>
    </source>
</evidence>
<dbReference type="AlphaFoldDB" id="A0A429MK40"/>
<comment type="caution">
    <text evidence="3">The sequence shown here is derived from an EMBL/GenBank/DDBJ whole genome shotgun (WGS) entry which is preliminary data.</text>
</comment>
<dbReference type="GO" id="GO:0043041">
    <property type="term" value="P:amino acid activation for nonribosomal peptide biosynthetic process"/>
    <property type="evidence" value="ECO:0007669"/>
    <property type="project" value="TreeGrafter"/>
</dbReference>
<name>A0A429MK40_ACIBA</name>
<dbReference type="InterPro" id="IPR001242">
    <property type="entry name" value="Condensation_dom"/>
</dbReference>
<dbReference type="PANTHER" id="PTHR45527:SF10">
    <property type="entry name" value="PYOCHELIN SYNTHASE PCHF"/>
    <property type="match status" value="1"/>
</dbReference>
<dbReference type="EMBL" id="RFDI01001482">
    <property type="protein sequence ID" value="RSR41934.1"/>
    <property type="molecule type" value="Genomic_DNA"/>
</dbReference>
<dbReference type="Pfam" id="PF00668">
    <property type="entry name" value="Condensation"/>
    <property type="match status" value="1"/>
</dbReference>
<dbReference type="GO" id="GO:0005737">
    <property type="term" value="C:cytoplasm"/>
    <property type="evidence" value="ECO:0007669"/>
    <property type="project" value="TreeGrafter"/>
</dbReference>
<dbReference type="Gene3D" id="3.30.559.30">
    <property type="entry name" value="Nonribosomal peptide synthetase, condensation domain"/>
    <property type="match status" value="1"/>
</dbReference>
<dbReference type="PANTHER" id="PTHR45527">
    <property type="entry name" value="NONRIBOSOMAL PEPTIDE SYNTHETASE"/>
    <property type="match status" value="1"/>
</dbReference>
<dbReference type="Gene3D" id="3.30.559.10">
    <property type="entry name" value="Chloramphenicol acetyltransferase-like domain"/>
    <property type="match status" value="1"/>
</dbReference>
<dbReference type="InterPro" id="IPR023213">
    <property type="entry name" value="CAT-like_dom_sf"/>
</dbReference>
<accession>A0A429MK40</accession>
<dbReference type="GO" id="GO:0031177">
    <property type="term" value="F:phosphopantetheine binding"/>
    <property type="evidence" value="ECO:0007669"/>
    <property type="project" value="TreeGrafter"/>
</dbReference>
<feature type="non-terminal residue" evidence="3">
    <location>
        <position position="325"/>
    </location>
</feature>
<sequence>MQLVIIFICLYDAETRLICQPSYRSMCELTSMQAACWFGRSGNATLGGVAAHLYAEFDGQFIDLQKLHLALQRLYKEHPILRLSLSADGIANIMAEKAQQILEVDDFSKLSDHQIEQMLMQKREQWTHQKLDLSQGQTARFSISVLKNNIFRFHVDTDMIAIDPSSFLNLMEDLSLFYEDPKISFSRPPNFFDWYQKIRTDPDLKKLNQRDRLWWKQRLPHISPAPSLPFIHQEFKTAKSDRLSTWLSPKERKALQQLAREQRITVTNLILGLFAYTLGHATKDHSFRLNIPTFWREPVLKNVEGTIGDFANLVILDVDMKGITT</sequence>
<dbReference type="Proteomes" id="UP000280073">
    <property type="component" value="Unassembled WGS sequence"/>
</dbReference>
<organism evidence="3 4">
    <name type="scientific">Acinetobacter baumannii</name>
    <dbReference type="NCBI Taxonomy" id="470"/>
    <lineage>
        <taxon>Bacteria</taxon>
        <taxon>Pseudomonadati</taxon>
        <taxon>Pseudomonadota</taxon>
        <taxon>Gammaproteobacteria</taxon>
        <taxon>Moraxellales</taxon>
        <taxon>Moraxellaceae</taxon>
        <taxon>Acinetobacter</taxon>
        <taxon>Acinetobacter calcoaceticus/baumannii complex</taxon>
    </lineage>
</organism>
<proteinExistence type="predicted"/>
<keyword evidence="1" id="KW-0436">Ligase</keyword>
<evidence type="ECO:0000313" key="4">
    <source>
        <dbReference type="Proteomes" id="UP000280073"/>
    </source>
</evidence>
<protein>
    <submittedName>
        <fullName evidence="3">Acinetobactin non-ribosomal peptide synthetase subunit BasD</fullName>
    </submittedName>
</protein>
<feature type="domain" description="Condensation" evidence="2">
    <location>
        <begin position="26"/>
        <end position="322"/>
    </location>
</feature>
<evidence type="ECO:0000259" key="2">
    <source>
        <dbReference type="Pfam" id="PF00668"/>
    </source>
</evidence>